<proteinExistence type="predicted"/>
<evidence type="ECO:0000313" key="1">
    <source>
        <dbReference type="EMBL" id="MBB4802341.1"/>
    </source>
</evidence>
<dbReference type="AlphaFoldDB" id="A0A7W7IXD4"/>
<dbReference type="EMBL" id="JACHLD010000003">
    <property type="protein sequence ID" value="MBB4802341.1"/>
    <property type="molecule type" value="Genomic_DNA"/>
</dbReference>
<reference evidence="1 2" key="1">
    <citation type="submission" date="2020-08" db="EMBL/GenBank/DDBJ databases">
        <title>Functional genomics of gut bacteria from endangered species of beetles.</title>
        <authorList>
            <person name="Carlos-Shanley C."/>
        </authorList>
    </citation>
    <scope>NUCLEOTIDE SEQUENCE [LARGE SCALE GENOMIC DNA]</scope>
    <source>
        <strain evidence="1 2">S00142</strain>
    </source>
</reference>
<dbReference type="Proteomes" id="UP000561681">
    <property type="component" value="Unassembled WGS sequence"/>
</dbReference>
<keyword evidence="2" id="KW-1185">Reference proteome</keyword>
<organism evidence="1 2">
    <name type="scientific">Flavobacterium nitrogenifigens</name>
    <dbReference type="NCBI Taxonomy" id="1617283"/>
    <lineage>
        <taxon>Bacteria</taxon>
        <taxon>Pseudomonadati</taxon>
        <taxon>Bacteroidota</taxon>
        <taxon>Flavobacteriia</taxon>
        <taxon>Flavobacteriales</taxon>
        <taxon>Flavobacteriaceae</taxon>
        <taxon>Flavobacterium</taxon>
    </lineage>
</organism>
<protein>
    <submittedName>
        <fullName evidence="1">Uncharacterized protein</fullName>
    </submittedName>
</protein>
<name>A0A7W7IXD4_9FLAO</name>
<comment type="caution">
    <text evidence="1">The sequence shown here is derived from an EMBL/GenBank/DDBJ whole genome shotgun (WGS) entry which is preliminary data.</text>
</comment>
<gene>
    <name evidence="1" type="ORF">HNP37_002414</name>
</gene>
<accession>A0A7W7IXD4</accession>
<sequence length="263" mass="31097">MDKVSFTRLELYNLVWKFPIIQIAKHYEISTMEIKNACSKMEIALPNNRYWNKPEYKRPKAPKLSLDYNGNNQIHILKKRYEMQFRHTSKSSPLLDAVHQIKKDLSDFLIVKETLENPVEIVLTTKGYFKNLKQNDRKDFLEILNLNVADKNLNRALLFMDAFIKLLKYRGHQLIKNTNEADIILFNNGIEIEIDLREALKRITIEGKRETSEYIFTGEFIFRAKRESIKKEWRDGKILLENKLAIILAKLELIANEESFFTN</sequence>
<dbReference type="RefSeq" id="WP_184161963.1">
    <property type="nucleotide sequence ID" value="NZ_JACHLD010000003.1"/>
</dbReference>
<evidence type="ECO:0000313" key="2">
    <source>
        <dbReference type="Proteomes" id="UP000561681"/>
    </source>
</evidence>